<accession>X1M6H5</accession>
<reference evidence="1" key="1">
    <citation type="journal article" date="2014" name="Front. Microbiol.">
        <title>High frequency of phylogenetically diverse reductive dehalogenase-homologous genes in deep subseafloor sedimentary metagenomes.</title>
        <authorList>
            <person name="Kawai M."/>
            <person name="Futagami T."/>
            <person name="Toyoda A."/>
            <person name="Takaki Y."/>
            <person name="Nishi S."/>
            <person name="Hori S."/>
            <person name="Arai W."/>
            <person name="Tsubouchi T."/>
            <person name="Morono Y."/>
            <person name="Uchiyama I."/>
            <person name="Ito T."/>
            <person name="Fujiyama A."/>
            <person name="Inagaki F."/>
            <person name="Takami H."/>
        </authorList>
    </citation>
    <scope>NUCLEOTIDE SEQUENCE</scope>
    <source>
        <strain evidence="1">Expedition CK06-06</strain>
    </source>
</reference>
<comment type="caution">
    <text evidence="1">The sequence shown here is derived from an EMBL/GenBank/DDBJ whole genome shotgun (WGS) entry which is preliminary data.</text>
</comment>
<gene>
    <name evidence="1" type="ORF">S06H3_21956</name>
</gene>
<proteinExistence type="predicted"/>
<evidence type="ECO:0008006" key="2">
    <source>
        <dbReference type="Google" id="ProtNLM"/>
    </source>
</evidence>
<name>X1M6H5_9ZZZZ</name>
<protein>
    <recommendedName>
        <fullName evidence="2">CopG-like ribbon-helix-helix domain-containing protein</fullName>
    </recommendedName>
</protein>
<sequence>MTKELHIKLPASLVWEGKERAKQQGISFTKLLENAIIEQLMRCRLQETKIKVHPAND</sequence>
<organism evidence="1">
    <name type="scientific">marine sediment metagenome</name>
    <dbReference type="NCBI Taxonomy" id="412755"/>
    <lineage>
        <taxon>unclassified sequences</taxon>
        <taxon>metagenomes</taxon>
        <taxon>ecological metagenomes</taxon>
    </lineage>
</organism>
<dbReference type="EMBL" id="BARV01011630">
    <property type="protein sequence ID" value="GAI10290.1"/>
    <property type="molecule type" value="Genomic_DNA"/>
</dbReference>
<dbReference type="AlphaFoldDB" id="X1M6H5"/>
<evidence type="ECO:0000313" key="1">
    <source>
        <dbReference type="EMBL" id="GAI10290.1"/>
    </source>
</evidence>